<dbReference type="Pfam" id="PF02518">
    <property type="entry name" value="HATPase_c"/>
    <property type="match status" value="1"/>
</dbReference>
<comment type="caution">
    <text evidence="9">The sequence shown here is derived from an EMBL/GenBank/DDBJ whole genome shotgun (WGS) entry which is preliminary data.</text>
</comment>
<dbReference type="STRING" id="1443941.A9J31_12860"/>
<accession>A0A1A7RFZ3</accession>
<dbReference type="Proteomes" id="UP000185753">
    <property type="component" value="Unassembled WGS sequence"/>
</dbReference>
<dbReference type="InterPro" id="IPR036890">
    <property type="entry name" value="HATPase_C_sf"/>
</dbReference>
<feature type="transmembrane region" description="Helical" evidence="6">
    <location>
        <begin position="281"/>
        <end position="299"/>
    </location>
</feature>
<dbReference type="EMBL" id="LZDS01000005">
    <property type="protein sequence ID" value="OBX29577.1"/>
    <property type="molecule type" value="Genomic_DNA"/>
</dbReference>
<evidence type="ECO:0000313" key="9">
    <source>
        <dbReference type="EMBL" id="OBX29577.1"/>
    </source>
</evidence>
<dbReference type="PANTHER" id="PTHR24421">
    <property type="entry name" value="NITRATE/NITRITE SENSOR PROTEIN NARX-RELATED"/>
    <property type="match status" value="1"/>
</dbReference>
<name>A0A1A7RFZ3_9GAMM</name>
<feature type="transmembrane region" description="Helical" evidence="6">
    <location>
        <begin position="190"/>
        <end position="211"/>
    </location>
</feature>
<dbReference type="InterPro" id="IPR003594">
    <property type="entry name" value="HATPase_dom"/>
</dbReference>
<dbReference type="AlphaFoldDB" id="A0A1A7RFZ3"/>
<keyword evidence="6" id="KW-0812">Transmembrane</keyword>
<feature type="transmembrane region" description="Helical" evidence="6">
    <location>
        <begin position="248"/>
        <end position="269"/>
    </location>
</feature>
<keyword evidence="5" id="KW-0902">Two-component regulatory system</keyword>
<evidence type="ECO:0000256" key="4">
    <source>
        <dbReference type="ARBA" id="ARBA00022777"/>
    </source>
</evidence>
<dbReference type="InterPro" id="IPR011623">
    <property type="entry name" value="7TMR_DISM_rcpt_extracell_dom1"/>
</dbReference>
<keyword evidence="7" id="KW-0732">Signal</keyword>
<sequence length="630" mass="72217">MRKGGYIFLFALGLLWGCITHAAQVYEINDQCQVTVHEILKAKTPSNKELPRHGWVKAELPDRWKEDPAWQGYQGGAWYKLDWSWKCKNNARLAEPIAFNIEYLINAGTVYLNGDLLWTDKNLQEPLSKSWNVARYWILPISGIKQQHNETLIYVSGYTSMNGGVGPIGFNNVMSNVEHHDELTWHRRTILQLNVFLSGTLGIICFVIWIMRRSDTSFGWFALASVLWILFISNALTTETFPYPDSIFSAKANLIFWMLFLQCFCIYMLRFIRQKFPRLELAFTTLTAVLIAVVMLMPFEKNADISSVIFLLYCLFYFITYIYLCYRSFKTKRRDSIFLSLCLTAMLIFGVIDLAILMYFPKEGIMPVSPYTSPIITLFIVVILGARLNRNIQKIEQFNDELAFEVKKVSDELFSSLSDKHQLELSNVRLQERIKLSHDLHDGLGASIVRSMILVDQCEKDIPNTQFLSMLKLLRDDLRQIIDSGSSLDSKVPDSPLLWIAPVRHRFSQLMEEMEIISKWNFPAAWKERPSSLQCLTLIRVVEESLTNIVKHSKATTVKVTMTHKENEPLILIIEDDGIGFDVESVSTHGMSVGMRSMKMRIQRIGGKLNIISQAGSTIIQAEIQIKSAA</sequence>
<feature type="transmembrane region" description="Helical" evidence="6">
    <location>
        <begin position="305"/>
        <end position="326"/>
    </location>
</feature>
<keyword evidence="6" id="KW-1133">Transmembrane helix</keyword>
<keyword evidence="3" id="KW-0808">Transferase</keyword>
<evidence type="ECO:0000256" key="1">
    <source>
        <dbReference type="ARBA" id="ARBA00000085"/>
    </source>
</evidence>
<comment type="catalytic activity">
    <reaction evidence="1">
        <text>ATP + protein L-histidine = ADP + protein N-phospho-L-histidine.</text>
        <dbReference type="EC" id="2.7.13.3"/>
    </reaction>
</comment>
<dbReference type="RefSeq" id="WP_067762539.1">
    <property type="nucleotide sequence ID" value="NZ_LZDS01000005.1"/>
</dbReference>
<dbReference type="PANTHER" id="PTHR24421:SF10">
    <property type="entry name" value="NITRATE_NITRITE SENSOR PROTEIN NARQ"/>
    <property type="match status" value="1"/>
</dbReference>
<evidence type="ECO:0000256" key="6">
    <source>
        <dbReference type="SAM" id="Phobius"/>
    </source>
</evidence>
<dbReference type="CDD" id="cd16917">
    <property type="entry name" value="HATPase_UhpB-NarQ-NarX-like"/>
    <property type="match status" value="1"/>
</dbReference>
<protein>
    <recommendedName>
        <fullName evidence="2">histidine kinase</fullName>
        <ecNumber evidence="2">2.7.13.3</ecNumber>
    </recommendedName>
</protein>
<proteinExistence type="predicted"/>
<evidence type="ECO:0000256" key="2">
    <source>
        <dbReference type="ARBA" id="ARBA00012438"/>
    </source>
</evidence>
<evidence type="ECO:0000256" key="7">
    <source>
        <dbReference type="SAM" id="SignalP"/>
    </source>
</evidence>
<evidence type="ECO:0000256" key="5">
    <source>
        <dbReference type="ARBA" id="ARBA00023012"/>
    </source>
</evidence>
<dbReference type="GO" id="GO:0004673">
    <property type="term" value="F:protein histidine kinase activity"/>
    <property type="evidence" value="ECO:0007669"/>
    <property type="project" value="UniProtKB-EC"/>
</dbReference>
<gene>
    <name evidence="9" type="ORF">A9J31_12860</name>
</gene>
<evidence type="ECO:0000256" key="3">
    <source>
        <dbReference type="ARBA" id="ARBA00022679"/>
    </source>
</evidence>
<feature type="transmembrane region" description="Helical" evidence="6">
    <location>
        <begin position="371"/>
        <end position="388"/>
    </location>
</feature>
<dbReference type="InterPro" id="IPR050482">
    <property type="entry name" value="Sensor_HK_TwoCompSys"/>
</dbReference>
<evidence type="ECO:0000259" key="8">
    <source>
        <dbReference type="SMART" id="SM00387"/>
    </source>
</evidence>
<dbReference type="OrthoDB" id="9797605at2"/>
<dbReference type="Gene3D" id="3.30.565.10">
    <property type="entry name" value="Histidine kinase-like ATPase, C-terminal domain"/>
    <property type="match status" value="1"/>
</dbReference>
<dbReference type="SUPFAM" id="SSF55874">
    <property type="entry name" value="ATPase domain of HSP90 chaperone/DNA topoisomerase II/histidine kinase"/>
    <property type="match status" value="1"/>
</dbReference>
<feature type="signal peptide" evidence="7">
    <location>
        <begin position="1"/>
        <end position="22"/>
    </location>
</feature>
<keyword evidence="10" id="KW-1185">Reference proteome</keyword>
<keyword evidence="4 9" id="KW-0418">Kinase</keyword>
<feature type="transmembrane region" description="Helical" evidence="6">
    <location>
        <begin position="338"/>
        <end position="359"/>
    </location>
</feature>
<reference evidence="10" key="1">
    <citation type="submission" date="2016-06" db="EMBL/GenBank/DDBJ databases">
        <authorList>
            <person name="Radolfova-Krizova L."/>
            <person name="Nemec A."/>
        </authorList>
    </citation>
    <scope>NUCLEOTIDE SEQUENCE [LARGE SCALE GENOMIC DNA]</scope>
    <source>
        <strain evidence="10">ANC 4275</strain>
    </source>
</reference>
<keyword evidence="6" id="KW-0472">Membrane</keyword>
<evidence type="ECO:0000313" key="10">
    <source>
        <dbReference type="Proteomes" id="UP000185753"/>
    </source>
</evidence>
<feature type="transmembrane region" description="Helical" evidence="6">
    <location>
        <begin position="218"/>
        <end position="236"/>
    </location>
</feature>
<dbReference type="EC" id="2.7.13.3" evidence="2"/>
<dbReference type="SMART" id="SM00387">
    <property type="entry name" value="HATPase_c"/>
    <property type="match status" value="1"/>
</dbReference>
<dbReference type="GO" id="GO:0000160">
    <property type="term" value="P:phosphorelay signal transduction system"/>
    <property type="evidence" value="ECO:0007669"/>
    <property type="project" value="UniProtKB-KW"/>
</dbReference>
<dbReference type="Pfam" id="PF07695">
    <property type="entry name" value="7TMR-DISM_7TM"/>
    <property type="match status" value="1"/>
</dbReference>
<organism evidence="9 10">
    <name type="scientific">Acinetobacter gandensis</name>
    <dbReference type="NCBI Taxonomy" id="1443941"/>
    <lineage>
        <taxon>Bacteria</taxon>
        <taxon>Pseudomonadati</taxon>
        <taxon>Pseudomonadota</taxon>
        <taxon>Gammaproteobacteria</taxon>
        <taxon>Moraxellales</taxon>
        <taxon>Moraxellaceae</taxon>
        <taxon>Acinetobacter</taxon>
    </lineage>
</organism>
<feature type="domain" description="Histidine kinase/HSP90-like ATPase" evidence="8">
    <location>
        <begin position="533"/>
        <end position="628"/>
    </location>
</feature>
<feature type="chain" id="PRO_5008510473" description="histidine kinase" evidence="7">
    <location>
        <begin position="23"/>
        <end position="630"/>
    </location>
</feature>